<dbReference type="EMBL" id="JAHSTP010000002">
    <property type="protein sequence ID" value="MBZ6150730.1"/>
    <property type="molecule type" value="Genomic_DNA"/>
</dbReference>
<reference evidence="1 2" key="1">
    <citation type="submission" date="2021-06" db="EMBL/GenBank/DDBJ databases">
        <title>Ecological speciation of a Streptomyces species isolated from different habitats and geographic origins.</title>
        <authorList>
            <person name="Wang J."/>
        </authorList>
    </citation>
    <scope>NUCLEOTIDE SEQUENCE [LARGE SCALE GENOMIC DNA]</scope>
    <source>
        <strain evidence="1 2">FXJ8.012</strain>
    </source>
</reference>
<name>A0ABS7W075_STROV</name>
<evidence type="ECO:0000313" key="1">
    <source>
        <dbReference type="EMBL" id="MBZ6150730.1"/>
    </source>
</evidence>
<dbReference type="Proteomes" id="UP000758701">
    <property type="component" value="Unassembled WGS sequence"/>
</dbReference>
<comment type="caution">
    <text evidence="1">The sequence shown here is derived from an EMBL/GenBank/DDBJ whole genome shotgun (WGS) entry which is preliminary data.</text>
</comment>
<proteinExistence type="predicted"/>
<protein>
    <submittedName>
        <fullName evidence="1">Uncharacterized protein</fullName>
    </submittedName>
</protein>
<organism evidence="1 2">
    <name type="scientific">Streptomyces olivaceus</name>
    <dbReference type="NCBI Taxonomy" id="47716"/>
    <lineage>
        <taxon>Bacteria</taxon>
        <taxon>Bacillati</taxon>
        <taxon>Actinomycetota</taxon>
        <taxon>Actinomycetes</taxon>
        <taxon>Kitasatosporales</taxon>
        <taxon>Streptomycetaceae</taxon>
        <taxon>Streptomyces</taxon>
    </lineage>
</organism>
<evidence type="ECO:0000313" key="2">
    <source>
        <dbReference type="Proteomes" id="UP000758701"/>
    </source>
</evidence>
<keyword evidence="2" id="KW-1185">Reference proteome</keyword>
<dbReference type="RefSeq" id="WP_224309157.1">
    <property type="nucleotide sequence ID" value="NZ_JAHSST010000002.1"/>
</dbReference>
<gene>
    <name evidence="1" type="ORF">KVH32_06055</name>
</gene>
<accession>A0ABS7W075</accession>
<sequence length="90" mass="10061">MGQISPEKVRHRLSAADLHVRRLVLEHGLDRLVVITARMDLVDLTGRSGDVCGAAELYDLIGRACSDWYGPSHIRTLDAYEGMARWIEGE</sequence>